<dbReference type="OrthoDB" id="1523667at2"/>
<evidence type="ECO:0000256" key="1">
    <source>
        <dbReference type="SAM" id="SignalP"/>
    </source>
</evidence>
<feature type="chain" id="PRO_5022075288" description="Outer membrane protein beta-barrel domain-containing protein" evidence="1">
    <location>
        <begin position="23"/>
        <end position="269"/>
    </location>
</feature>
<reference evidence="2 3" key="1">
    <citation type="submission" date="2017-05" db="EMBL/GenBank/DDBJ databases">
        <authorList>
            <person name="Varghese N."/>
            <person name="Submissions S."/>
        </authorList>
    </citation>
    <scope>NUCLEOTIDE SEQUENCE [LARGE SCALE GENOMIC DNA]</scope>
    <source>
        <strain evidence="2 3">DSM 21985</strain>
    </source>
</reference>
<dbReference type="Proteomes" id="UP000317557">
    <property type="component" value="Unassembled WGS sequence"/>
</dbReference>
<gene>
    <name evidence="2" type="ORF">SAMN06265219_110155</name>
</gene>
<dbReference type="RefSeq" id="WP_142454967.1">
    <property type="nucleotide sequence ID" value="NZ_FXTP01000010.1"/>
</dbReference>
<evidence type="ECO:0000313" key="2">
    <source>
        <dbReference type="EMBL" id="SMO79052.1"/>
    </source>
</evidence>
<keyword evidence="3" id="KW-1185">Reference proteome</keyword>
<sequence>MKKLIFISLVFTLLLSGEQVFAQFGEPDVQEKENPRSLYDEGYRTGFGFNPFLNDFGFGAGGQFRFGLNQYTEAIATLRISALKDPTEQTFIDFLGYRTIPDKYQRVVSVPLFIGLKQRFFAQQISDNFRVFGTISGGPVFAWSYAYFNDANNNQFRENDRFLYRNYIEPVYDVFSGWKESKTHWGYGGEVGIGIDFGDNFANLSTVQFGYTMNYFAKGIQVLQPREADLTPGGQPQYDDNDNLITVEANGRRSYFGTAQISFVFGWMW</sequence>
<dbReference type="AlphaFoldDB" id="A0A521E5B5"/>
<feature type="signal peptide" evidence="1">
    <location>
        <begin position="1"/>
        <end position="22"/>
    </location>
</feature>
<protein>
    <recommendedName>
        <fullName evidence="4">Outer membrane protein beta-barrel domain-containing protein</fullName>
    </recommendedName>
</protein>
<dbReference type="EMBL" id="FXTP01000010">
    <property type="protein sequence ID" value="SMO79052.1"/>
    <property type="molecule type" value="Genomic_DNA"/>
</dbReference>
<name>A0A521E5B5_9BACT</name>
<evidence type="ECO:0000313" key="3">
    <source>
        <dbReference type="Proteomes" id="UP000317557"/>
    </source>
</evidence>
<accession>A0A521E5B5</accession>
<keyword evidence="1" id="KW-0732">Signal</keyword>
<evidence type="ECO:0008006" key="4">
    <source>
        <dbReference type="Google" id="ProtNLM"/>
    </source>
</evidence>
<organism evidence="2 3">
    <name type="scientific">Gracilimonas mengyeensis</name>
    <dbReference type="NCBI Taxonomy" id="1302730"/>
    <lineage>
        <taxon>Bacteria</taxon>
        <taxon>Pseudomonadati</taxon>
        <taxon>Balneolota</taxon>
        <taxon>Balneolia</taxon>
        <taxon>Balneolales</taxon>
        <taxon>Balneolaceae</taxon>
        <taxon>Gracilimonas</taxon>
    </lineage>
</organism>
<proteinExistence type="predicted"/>